<dbReference type="Proteomes" id="UP001295469">
    <property type="component" value="Chromosome A03"/>
</dbReference>
<gene>
    <name evidence="2" type="ORF">DARMORV10_A03P09190.1</name>
</gene>
<organism evidence="2">
    <name type="scientific">Brassica napus</name>
    <name type="common">Rape</name>
    <dbReference type="NCBI Taxonomy" id="3708"/>
    <lineage>
        <taxon>Eukaryota</taxon>
        <taxon>Viridiplantae</taxon>
        <taxon>Streptophyta</taxon>
        <taxon>Embryophyta</taxon>
        <taxon>Tracheophyta</taxon>
        <taxon>Spermatophyta</taxon>
        <taxon>Magnoliopsida</taxon>
        <taxon>eudicotyledons</taxon>
        <taxon>Gunneridae</taxon>
        <taxon>Pentapetalae</taxon>
        <taxon>rosids</taxon>
        <taxon>malvids</taxon>
        <taxon>Brassicales</taxon>
        <taxon>Brassicaceae</taxon>
        <taxon>Brassiceae</taxon>
        <taxon>Brassica</taxon>
    </lineage>
</organism>
<accession>A0A816V781</accession>
<dbReference type="AlphaFoldDB" id="A0A816V781"/>
<evidence type="ECO:0000313" key="2">
    <source>
        <dbReference type="EMBL" id="CAF2120287.1"/>
    </source>
</evidence>
<proteinExistence type="predicted"/>
<reference evidence="2" key="1">
    <citation type="submission" date="2021-01" db="EMBL/GenBank/DDBJ databases">
        <authorList>
            <consortium name="Genoscope - CEA"/>
            <person name="William W."/>
        </authorList>
    </citation>
    <scope>NUCLEOTIDE SEQUENCE</scope>
</reference>
<protein>
    <submittedName>
        <fullName evidence="2">(rape) hypothetical protein</fullName>
    </submittedName>
</protein>
<evidence type="ECO:0000256" key="1">
    <source>
        <dbReference type="SAM" id="MobiDB-lite"/>
    </source>
</evidence>
<feature type="compositionally biased region" description="Low complexity" evidence="1">
    <location>
        <begin position="53"/>
        <end position="63"/>
    </location>
</feature>
<dbReference type="EMBL" id="HG994357">
    <property type="protein sequence ID" value="CAF2120287.1"/>
    <property type="molecule type" value="Genomic_DNA"/>
</dbReference>
<feature type="region of interest" description="Disordered" evidence="1">
    <location>
        <begin position="48"/>
        <end position="67"/>
    </location>
</feature>
<sequence>MLQPKDQSRRLYKEKYIRYVISETFKRFGSVFTKINKIADDERMVKHGGHHVLSSSPNPLPSSKVKDTECSGSFPFSNRPAVSSPVASQENKRKSFRARHLKVSVYIFTWCVPPPSLELVHSLGDPMLSRSSVFSSGE</sequence>
<name>A0A816V781_BRANA</name>